<evidence type="ECO:0000256" key="1">
    <source>
        <dbReference type="ARBA" id="ARBA00008694"/>
    </source>
</evidence>
<comment type="similarity">
    <text evidence="1">Belongs to the acetyltransferase family.</text>
</comment>
<keyword evidence="2" id="KW-0808">Transferase</keyword>
<dbReference type="Pfam" id="PF00583">
    <property type="entry name" value="Acetyltransf_1"/>
    <property type="match status" value="2"/>
</dbReference>
<dbReference type="PROSITE" id="PS51186">
    <property type="entry name" value="GNAT"/>
    <property type="match status" value="2"/>
</dbReference>
<gene>
    <name evidence="6" type="primary">LOC118405942</name>
</gene>
<keyword evidence="3" id="KW-0012">Acyltransferase</keyword>
<organism evidence="5 6">
    <name type="scientific">Branchiostoma floridae</name>
    <name type="common">Florida lancelet</name>
    <name type="synonym">Amphioxus</name>
    <dbReference type="NCBI Taxonomy" id="7739"/>
    <lineage>
        <taxon>Eukaryota</taxon>
        <taxon>Metazoa</taxon>
        <taxon>Chordata</taxon>
        <taxon>Cephalochordata</taxon>
        <taxon>Leptocardii</taxon>
        <taxon>Amphioxiformes</taxon>
        <taxon>Branchiostomatidae</taxon>
        <taxon>Branchiostoma</taxon>
    </lineage>
</organism>
<evidence type="ECO:0000313" key="5">
    <source>
        <dbReference type="Proteomes" id="UP000001554"/>
    </source>
</evidence>
<dbReference type="GO" id="GO:0008080">
    <property type="term" value="F:N-acetyltransferase activity"/>
    <property type="evidence" value="ECO:0000318"/>
    <property type="project" value="GO_Central"/>
</dbReference>
<protein>
    <submittedName>
        <fullName evidence="6">Uncharacterized protein LOC118405942</fullName>
    </submittedName>
</protein>
<dbReference type="OMA" id="IENDCHK"/>
<dbReference type="PANTHER" id="PTHR10545">
    <property type="entry name" value="DIAMINE N-ACETYLTRANSFERASE"/>
    <property type="match status" value="1"/>
</dbReference>
<evidence type="ECO:0000313" key="6">
    <source>
        <dbReference type="RefSeq" id="XP_035661687.1"/>
    </source>
</evidence>
<evidence type="ECO:0000259" key="4">
    <source>
        <dbReference type="PROSITE" id="PS51186"/>
    </source>
</evidence>
<dbReference type="KEGG" id="bfo:118405942"/>
<reference evidence="5" key="1">
    <citation type="journal article" date="2020" name="Nat. Ecol. Evol.">
        <title>Deeply conserved synteny resolves early events in vertebrate evolution.</title>
        <authorList>
            <person name="Simakov O."/>
            <person name="Marletaz F."/>
            <person name="Yue J.X."/>
            <person name="O'Connell B."/>
            <person name="Jenkins J."/>
            <person name="Brandt A."/>
            <person name="Calef R."/>
            <person name="Tung C.H."/>
            <person name="Huang T.K."/>
            <person name="Schmutz J."/>
            <person name="Satoh N."/>
            <person name="Yu J.K."/>
            <person name="Putnam N.H."/>
            <person name="Green R.E."/>
            <person name="Rokhsar D.S."/>
        </authorList>
    </citation>
    <scope>NUCLEOTIDE SEQUENCE [LARGE SCALE GENOMIC DNA]</scope>
    <source>
        <strain evidence="5">S238N-H82</strain>
    </source>
</reference>
<evidence type="ECO:0000256" key="2">
    <source>
        <dbReference type="ARBA" id="ARBA00022679"/>
    </source>
</evidence>
<name>A0A9J7KJI6_BRAFL</name>
<proteinExistence type="inferred from homology"/>
<sequence length="367" mass="42233">MTSENVVIRAARPEDCGEILRMIKELAVYEQMAEKATLTEESLREDAFGDHPYYRALVAETSSGLTEETRLIGYAMYYFCYCPWLGRGIYLEDFYVEPAYRGRGIGTSIMREVAKIGVKHRCNKMQWVCLNWNDVAIDFYKKHGSKDVTVDEKWHLFRMDREELATSAWILVILGEWNSGSGFGTLFSVSSTLTANMASEEFTIRPARPDDCKDMARIIKELAAHQGKGDRETVTEEALREDAFRDDPYFMALVAEVPSTAGGEARLVGYAMYYYCYSPFVRRVMYLEDFYVEPSYRGRGIGTSLMKEVAKIGVENHCNMMQWACLSWNEIAVRFYKRHGAKNITEEGDYHLFRMDRQELVAFTNSV</sequence>
<keyword evidence="5" id="KW-1185">Reference proteome</keyword>
<dbReference type="SUPFAM" id="SSF55729">
    <property type="entry name" value="Acyl-CoA N-acyltransferases (Nat)"/>
    <property type="match status" value="2"/>
</dbReference>
<accession>A0A9J7KJI6</accession>
<dbReference type="InterPro" id="IPR000182">
    <property type="entry name" value="GNAT_dom"/>
</dbReference>
<dbReference type="Gene3D" id="3.40.630.30">
    <property type="match status" value="2"/>
</dbReference>
<dbReference type="CDD" id="cd04301">
    <property type="entry name" value="NAT_SF"/>
    <property type="match status" value="2"/>
</dbReference>
<feature type="domain" description="N-acetyltransferase" evidence="4">
    <location>
        <begin position="6"/>
        <end position="164"/>
    </location>
</feature>
<dbReference type="OrthoDB" id="7305308at2759"/>
<dbReference type="RefSeq" id="XP_035661687.1">
    <property type="nucleotide sequence ID" value="XM_035805794.1"/>
</dbReference>
<dbReference type="Proteomes" id="UP000001554">
    <property type="component" value="Chromosome 18"/>
</dbReference>
<dbReference type="GO" id="GO:0006595">
    <property type="term" value="P:polyamine metabolic process"/>
    <property type="evidence" value="ECO:0007669"/>
    <property type="project" value="UniProtKB-ARBA"/>
</dbReference>
<evidence type="ECO:0000256" key="3">
    <source>
        <dbReference type="ARBA" id="ARBA00023315"/>
    </source>
</evidence>
<dbReference type="FunFam" id="3.40.630.30:FF:000011">
    <property type="entry name" value="Diamine acetyltransferase 1"/>
    <property type="match status" value="2"/>
</dbReference>
<feature type="domain" description="N-acetyltransferase" evidence="4">
    <location>
        <begin position="202"/>
        <end position="360"/>
    </location>
</feature>
<dbReference type="GeneID" id="118405942"/>
<dbReference type="InterPro" id="IPR016181">
    <property type="entry name" value="Acyl_CoA_acyltransferase"/>
</dbReference>
<dbReference type="AlphaFoldDB" id="A0A9J7KJI6"/>
<dbReference type="PANTHER" id="PTHR10545:SF29">
    <property type="entry name" value="GH14572P-RELATED"/>
    <property type="match status" value="1"/>
</dbReference>
<dbReference type="InterPro" id="IPR051016">
    <property type="entry name" value="Diverse_Substrate_AcTransf"/>
</dbReference>
<reference evidence="6" key="2">
    <citation type="submission" date="2025-08" db="UniProtKB">
        <authorList>
            <consortium name="RefSeq"/>
        </authorList>
    </citation>
    <scope>IDENTIFICATION</scope>
    <source>
        <strain evidence="6">S238N-H82</strain>
        <tissue evidence="6">Testes</tissue>
    </source>
</reference>